<evidence type="ECO:0000256" key="3">
    <source>
        <dbReference type="ARBA" id="ARBA00023163"/>
    </source>
</evidence>
<dbReference type="SUPFAM" id="SSF48498">
    <property type="entry name" value="Tetracyclin repressor-like, C-terminal domain"/>
    <property type="match status" value="1"/>
</dbReference>
<organism evidence="6 7">
    <name type="scientific">Pseudonocardia sediminis</name>
    <dbReference type="NCBI Taxonomy" id="1397368"/>
    <lineage>
        <taxon>Bacteria</taxon>
        <taxon>Bacillati</taxon>
        <taxon>Actinomycetota</taxon>
        <taxon>Actinomycetes</taxon>
        <taxon>Pseudonocardiales</taxon>
        <taxon>Pseudonocardiaceae</taxon>
        <taxon>Pseudonocardia</taxon>
    </lineage>
</organism>
<name>A0A4Q7V073_PSEST</name>
<dbReference type="EMBL" id="SHKL01000001">
    <property type="protein sequence ID" value="RZT85963.1"/>
    <property type="molecule type" value="Genomic_DNA"/>
</dbReference>
<dbReference type="InterPro" id="IPR050109">
    <property type="entry name" value="HTH-type_TetR-like_transc_reg"/>
</dbReference>
<comment type="caution">
    <text evidence="6">The sequence shown here is derived from an EMBL/GenBank/DDBJ whole genome shotgun (WGS) entry which is preliminary data.</text>
</comment>
<sequence length="201" mass="21162">MPKVIGGSLVAHRGEVRARVFAALREQLYERGFASVTLSGIAADAGVGRSSIYNHFPDRQSLLVAFVEHEAERYVTDLDAGLQAAGSPTERLAVFARMQLQRLAEFHLPPGQALAGALDPSAYRRIAAHADPITGRLTAIVADGIAAGKMAGRDPDVLVAMVASALSARQIVDVPADELPASIESAVGIVRRMVSTEPGKG</sequence>
<protein>
    <submittedName>
        <fullName evidence="6">TetR family transcriptional regulator</fullName>
    </submittedName>
</protein>
<feature type="DNA-binding region" description="H-T-H motif" evidence="4">
    <location>
        <begin position="37"/>
        <end position="56"/>
    </location>
</feature>
<accession>A0A4Q7V073</accession>
<dbReference type="AlphaFoldDB" id="A0A4Q7V073"/>
<dbReference type="RefSeq" id="WP_130290343.1">
    <property type="nucleotide sequence ID" value="NZ_SHKL01000001.1"/>
</dbReference>
<evidence type="ECO:0000313" key="7">
    <source>
        <dbReference type="Proteomes" id="UP000291591"/>
    </source>
</evidence>
<dbReference type="GO" id="GO:0003700">
    <property type="term" value="F:DNA-binding transcription factor activity"/>
    <property type="evidence" value="ECO:0007669"/>
    <property type="project" value="TreeGrafter"/>
</dbReference>
<dbReference type="PROSITE" id="PS50977">
    <property type="entry name" value="HTH_TETR_2"/>
    <property type="match status" value="1"/>
</dbReference>
<proteinExistence type="predicted"/>
<dbReference type="PRINTS" id="PR00455">
    <property type="entry name" value="HTHTETR"/>
</dbReference>
<evidence type="ECO:0000256" key="4">
    <source>
        <dbReference type="PROSITE-ProRule" id="PRU00335"/>
    </source>
</evidence>
<dbReference type="PANTHER" id="PTHR30055:SF234">
    <property type="entry name" value="HTH-TYPE TRANSCRIPTIONAL REGULATOR BETI"/>
    <property type="match status" value="1"/>
</dbReference>
<dbReference type="Gene3D" id="1.10.357.10">
    <property type="entry name" value="Tetracycline Repressor, domain 2"/>
    <property type="match status" value="1"/>
</dbReference>
<keyword evidence="1" id="KW-0805">Transcription regulation</keyword>
<dbReference type="PANTHER" id="PTHR30055">
    <property type="entry name" value="HTH-TYPE TRANSCRIPTIONAL REGULATOR RUTR"/>
    <property type="match status" value="1"/>
</dbReference>
<evidence type="ECO:0000256" key="2">
    <source>
        <dbReference type="ARBA" id="ARBA00023125"/>
    </source>
</evidence>
<gene>
    <name evidence="6" type="ORF">EV383_2851</name>
</gene>
<dbReference type="InterPro" id="IPR036271">
    <property type="entry name" value="Tet_transcr_reg_TetR-rel_C_sf"/>
</dbReference>
<feature type="domain" description="HTH tetR-type" evidence="5">
    <location>
        <begin position="14"/>
        <end position="74"/>
    </location>
</feature>
<evidence type="ECO:0000313" key="6">
    <source>
        <dbReference type="EMBL" id="RZT85963.1"/>
    </source>
</evidence>
<dbReference type="Pfam" id="PF00440">
    <property type="entry name" value="TetR_N"/>
    <property type="match status" value="1"/>
</dbReference>
<keyword evidence="3" id="KW-0804">Transcription</keyword>
<evidence type="ECO:0000259" key="5">
    <source>
        <dbReference type="PROSITE" id="PS50977"/>
    </source>
</evidence>
<evidence type="ECO:0000256" key="1">
    <source>
        <dbReference type="ARBA" id="ARBA00023015"/>
    </source>
</evidence>
<dbReference type="SUPFAM" id="SSF46689">
    <property type="entry name" value="Homeodomain-like"/>
    <property type="match status" value="1"/>
</dbReference>
<dbReference type="OrthoDB" id="4709704at2"/>
<keyword evidence="2 4" id="KW-0238">DNA-binding</keyword>
<dbReference type="GO" id="GO:0000976">
    <property type="term" value="F:transcription cis-regulatory region binding"/>
    <property type="evidence" value="ECO:0007669"/>
    <property type="project" value="TreeGrafter"/>
</dbReference>
<dbReference type="InterPro" id="IPR009057">
    <property type="entry name" value="Homeodomain-like_sf"/>
</dbReference>
<reference evidence="6 7" key="1">
    <citation type="submission" date="2019-02" db="EMBL/GenBank/DDBJ databases">
        <title>Sequencing the genomes of 1000 actinobacteria strains.</title>
        <authorList>
            <person name="Klenk H.-P."/>
        </authorList>
    </citation>
    <scope>NUCLEOTIDE SEQUENCE [LARGE SCALE GENOMIC DNA]</scope>
    <source>
        <strain evidence="6 7">DSM 45779</strain>
    </source>
</reference>
<dbReference type="InterPro" id="IPR001647">
    <property type="entry name" value="HTH_TetR"/>
</dbReference>
<dbReference type="Proteomes" id="UP000291591">
    <property type="component" value="Unassembled WGS sequence"/>
</dbReference>
<keyword evidence="7" id="KW-1185">Reference proteome</keyword>